<evidence type="ECO:0000313" key="5">
    <source>
        <dbReference type="EMBL" id="TCL09674.1"/>
    </source>
</evidence>
<comment type="caution">
    <text evidence="5">The sequence shown here is derived from an EMBL/GenBank/DDBJ whole genome shotgun (WGS) entry which is preliminary data.</text>
</comment>
<evidence type="ECO:0000256" key="3">
    <source>
        <dbReference type="SAM" id="SignalP"/>
    </source>
</evidence>
<sequence length="373" mass="40594">MSRRLTKLRRLSQAGAILASTFLSVPAIADTGAEVLTEQIDQLANKENVGLRSGSVVVAPIPFRNELVGAGLALGFGYLLKTDQSSDTSIIGVGTLRSENGSTATALSANFAFNENKWKLSLTAGEADMFYDLYIGSLRFPVRQDGIVLNTQGLRAVDDDTFAGARLRYLDTTLAYVRSNSSAPNLPLITAELVSLSALFQIDTRDDTFSARSGYFLDLDAMYGELLNRSDSHYHKFTARYTGYRPLGDRSSLAFRVTGCVAADKTPFFDKCSIGGTDGFRGFNPTRYLNSRLLSFQAEVRHNFTNRISGVAFAGAGFSGPTFEQLDNAGANVAYGIGARYQISKNFKAMFSVDVARNDAGEDTLYVYVGQRF</sequence>
<keyword evidence="2" id="KW-0472">Membrane</keyword>
<accession>A0A4R1NMW0</accession>
<dbReference type="PANTHER" id="PTHR34597:SF3">
    <property type="entry name" value="OUTER MEMBRANE TRANSPORTER CDIB"/>
    <property type="match status" value="1"/>
</dbReference>
<evidence type="ECO:0000259" key="4">
    <source>
        <dbReference type="Pfam" id="PF01103"/>
    </source>
</evidence>
<dbReference type="GO" id="GO:0046819">
    <property type="term" value="P:protein secretion by the type V secretion system"/>
    <property type="evidence" value="ECO:0007669"/>
    <property type="project" value="TreeGrafter"/>
</dbReference>
<dbReference type="GO" id="GO:0019867">
    <property type="term" value="C:outer membrane"/>
    <property type="evidence" value="ECO:0007669"/>
    <property type="project" value="InterPro"/>
</dbReference>
<dbReference type="InterPro" id="IPR051544">
    <property type="entry name" value="TPS_OM_transporter"/>
</dbReference>
<evidence type="ECO:0000256" key="2">
    <source>
        <dbReference type="ARBA" id="ARBA00023136"/>
    </source>
</evidence>
<dbReference type="AlphaFoldDB" id="A0A4R1NMW0"/>
<dbReference type="InterPro" id="IPR000184">
    <property type="entry name" value="Bac_surfAg_D15"/>
</dbReference>
<dbReference type="Gene3D" id="2.40.160.50">
    <property type="entry name" value="membrane protein fhac: a member of the omp85/tpsb transporter family"/>
    <property type="match status" value="1"/>
</dbReference>
<dbReference type="PANTHER" id="PTHR34597">
    <property type="entry name" value="SLR1661 PROTEIN"/>
    <property type="match status" value="1"/>
</dbReference>
<feature type="signal peptide" evidence="3">
    <location>
        <begin position="1"/>
        <end position="29"/>
    </location>
</feature>
<dbReference type="RefSeq" id="WP_132859691.1">
    <property type="nucleotide sequence ID" value="NZ_SMGR01000001.1"/>
</dbReference>
<name>A0A4R1NMW0_9RHOB</name>
<protein>
    <submittedName>
        <fullName evidence="5">Surface antigen-like protein</fullName>
    </submittedName>
</protein>
<comment type="subcellular location">
    <subcellularLocation>
        <location evidence="1">Membrane</location>
    </subcellularLocation>
</comment>
<dbReference type="OrthoDB" id="5523607at2"/>
<dbReference type="Pfam" id="PF01103">
    <property type="entry name" value="Omp85"/>
    <property type="match status" value="1"/>
</dbReference>
<keyword evidence="6" id="KW-1185">Reference proteome</keyword>
<evidence type="ECO:0000313" key="6">
    <source>
        <dbReference type="Proteomes" id="UP000295673"/>
    </source>
</evidence>
<keyword evidence="3" id="KW-0732">Signal</keyword>
<feature type="chain" id="PRO_5020397048" evidence="3">
    <location>
        <begin position="30"/>
        <end position="373"/>
    </location>
</feature>
<proteinExistence type="predicted"/>
<reference evidence="5 6" key="1">
    <citation type="submission" date="2019-03" db="EMBL/GenBank/DDBJ databases">
        <title>Genomic Encyclopedia of Archaeal and Bacterial Type Strains, Phase II (KMG-II): from individual species to whole genera.</title>
        <authorList>
            <person name="Goeker M."/>
        </authorList>
    </citation>
    <scope>NUCLEOTIDE SEQUENCE [LARGE SCALE GENOMIC DNA]</scope>
    <source>
        <strain evidence="5 6">DSM 26433</strain>
    </source>
</reference>
<feature type="domain" description="Bacterial surface antigen (D15)" evidence="4">
    <location>
        <begin position="190"/>
        <end position="373"/>
    </location>
</feature>
<dbReference type="GO" id="GO:0008320">
    <property type="term" value="F:protein transmembrane transporter activity"/>
    <property type="evidence" value="ECO:0007669"/>
    <property type="project" value="TreeGrafter"/>
</dbReference>
<organism evidence="5 6">
    <name type="scientific">Shimia isoporae</name>
    <dbReference type="NCBI Taxonomy" id="647720"/>
    <lineage>
        <taxon>Bacteria</taxon>
        <taxon>Pseudomonadati</taxon>
        <taxon>Pseudomonadota</taxon>
        <taxon>Alphaproteobacteria</taxon>
        <taxon>Rhodobacterales</taxon>
        <taxon>Roseobacteraceae</taxon>
    </lineage>
</organism>
<dbReference type="EMBL" id="SMGR01000001">
    <property type="protein sequence ID" value="TCL09674.1"/>
    <property type="molecule type" value="Genomic_DNA"/>
</dbReference>
<gene>
    <name evidence="5" type="ORF">BXY66_1730</name>
</gene>
<evidence type="ECO:0000256" key="1">
    <source>
        <dbReference type="ARBA" id="ARBA00004370"/>
    </source>
</evidence>
<dbReference type="GO" id="GO:0098046">
    <property type="term" value="C:type V protein secretion system complex"/>
    <property type="evidence" value="ECO:0007669"/>
    <property type="project" value="TreeGrafter"/>
</dbReference>
<dbReference type="Proteomes" id="UP000295673">
    <property type="component" value="Unassembled WGS sequence"/>
</dbReference>